<organism evidence="8">
    <name type="scientific">Infectious laryngotracheitis virus</name>
    <name type="common">ILTV</name>
    <name type="synonym">Gallid herpesvirus 1</name>
    <dbReference type="NCBI Taxonomy" id="10386"/>
    <lineage>
        <taxon>Viruses</taxon>
        <taxon>Duplodnaviria</taxon>
        <taxon>Heunggongvirae</taxon>
        <taxon>Peploviricota</taxon>
        <taxon>Herviviricetes</taxon>
        <taxon>Herpesvirales</taxon>
        <taxon>Orthoherpesviridae</taxon>
        <taxon>Alphaherpesvirinae</taxon>
        <taxon>Iltovirus</taxon>
        <taxon>Iltovirus gallidalpha1</taxon>
    </lineage>
</organism>
<keyword evidence="7" id="KW-0472">Membrane</keyword>
<keyword evidence="6" id="KW-1043">Host membrane</keyword>
<proteinExistence type="inferred from homology"/>
<dbReference type="EMBL" id="AF168792">
    <property type="protein sequence ID" value="AAD56203.1"/>
    <property type="molecule type" value="Genomic_DNA"/>
</dbReference>
<sequence length="339" mass="38227">MSDFRSRAAALRIRREGITGAIERHRYISYLRSKRRSSRSRANLDTRRTFFDAFFKLTASSPEDTISLLRTMTIPVIRQENISLPYNVNASFAPGDCISLSEMGYTVGPGGCCSLCSYGWSNAPPLDLPALELAFLHHLSSVVEFKELVASLRVFSGESVVGSGAYENEFLLDTIKNLLAQATLFYAYYTVKGGLSQDFTVLLVNDPRSKKFPSGYLMYFVFKQSTPLHLGAKLLKQLIFNCPGYTWHVDVFAGTFLLIVSKEDGPGSSEHHRVKLTPDSVYRRYCDILVTDEKIHEYTKLYSTFATYSPPITSGWIQMSRCFVQEPLQLSQKTVFSLE</sequence>
<keyword evidence="5" id="KW-0862">Zinc</keyword>
<organismHost>
    <name type="scientific">Gallus gallus</name>
    <name type="common">Chicken</name>
    <dbReference type="NCBI Taxonomy" id="9031"/>
</organismHost>
<name>Q9QH61_ILTV</name>
<reference evidence="8" key="1">
    <citation type="submission" date="1999-07" db="EMBL/GenBank/DDBJ databases">
        <title>Sequence of the infectious laryngotracheitis virus (SA-2 strain) unique long region UL28 to UL43.</title>
        <authorList>
            <person name="Johnson M.A."/>
        </authorList>
    </citation>
    <scope>NUCLEOTIDE SEQUENCE</scope>
    <source>
        <strain evidence="8">SA-2</strain>
    </source>
</reference>
<keyword evidence="1" id="KW-0597">Phosphoprotein</keyword>
<evidence type="ECO:0000256" key="5">
    <source>
        <dbReference type="ARBA" id="ARBA00022833"/>
    </source>
</evidence>
<evidence type="ECO:0000256" key="2">
    <source>
        <dbReference type="ARBA" id="ARBA00022562"/>
    </source>
</evidence>
<dbReference type="KEGG" id="vg:3239096"/>
<evidence type="ECO:0000313" key="8">
    <source>
        <dbReference type="EMBL" id="AAD56203.1"/>
    </source>
</evidence>
<evidence type="ECO:0000256" key="1">
    <source>
        <dbReference type="ARBA" id="ARBA00022553"/>
    </source>
</evidence>
<evidence type="ECO:0000256" key="7">
    <source>
        <dbReference type="ARBA" id="ARBA00023136"/>
    </source>
</evidence>
<dbReference type="HAMAP" id="MF_04023">
    <property type="entry name" value="HSV_NEC1"/>
    <property type="match status" value="1"/>
</dbReference>
<evidence type="ECO:0000256" key="6">
    <source>
        <dbReference type="ARBA" id="ARBA00022870"/>
    </source>
</evidence>
<dbReference type="Pfam" id="PF02718">
    <property type="entry name" value="Herpes_UL31"/>
    <property type="match status" value="1"/>
</dbReference>
<dbReference type="InterPro" id="IPR021152">
    <property type="entry name" value="Herpes_UL31"/>
</dbReference>
<protein>
    <submittedName>
        <fullName evidence="8">UL31 homolog</fullName>
    </submittedName>
</protein>
<accession>Q9QH61</accession>
<dbReference type="GO" id="GO:0046765">
    <property type="term" value="P:viral budding from nuclear membrane"/>
    <property type="evidence" value="ECO:0007669"/>
    <property type="project" value="InterPro"/>
</dbReference>
<keyword evidence="3" id="KW-0479">Metal-binding</keyword>
<dbReference type="GO" id="GO:0008270">
    <property type="term" value="F:zinc ion binding"/>
    <property type="evidence" value="ECO:0007669"/>
    <property type="project" value="UniProtKB-KW"/>
</dbReference>
<evidence type="ECO:0000256" key="3">
    <source>
        <dbReference type="ARBA" id="ARBA00022723"/>
    </source>
</evidence>
<keyword evidence="4" id="KW-0863">Zinc-finger</keyword>
<keyword evidence="2" id="KW-1048">Host nucleus</keyword>
<evidence type="ECO:0000256" key="4">
    <source>
        <dbReference type="ARBA" id="ARBA00022771"/>
    </source>
</evidence>
<dbReference type="GeneID" id="3239096"/>
<dbReference type="RefSeq" id="YP_182360.1">
    <property type="nucleotide sequence ID" value="NC_006623.1"/>
</dbReference>